<reference evidence="1 2" key="1">
    <citation type="journal article" date="2018" name="Nat. Biotechnol.">
        <title>A standardized bacterial taxonomy based on genome phylogeny substantially revises the tree of life.</title>
        <authorList>
            <person name="Parks D.H."/>
            <person name="Chuvochina M."/>
            <person name="Waite D.W."/>
            <person name="Rinke C."/>
            <person name="Skarshewski A."/>
            <person name="Chaumeil P.A."/>
            <person name="Hugenholtz P."/>
        </authorList>
    </citation>
    <scope>NUCLEOTIDE SEQUENCE [LARGE SCALE GENOMIC DNA]</scope>
    <source>
        <strain evidence="1">UBA9956</strain>
    </source>
</reference>
<dbReference type="EMBL" id="DMZY01000122">
    <property type="protein sequence ID" value="HAV92352.1"/>
    <property type="molecule type" value="Genomic_DNA"/>
</dbReference>
<comment type="caution">
    <text evidence="1">The sequence shown here is derived from an EMBL/GenBank/DDBJ whole genome shotgun (WGS) entry which is preliminary data.</text>
</comment>
<accession>A0A350H9Y6</accession>
<dbReference type="SUPFAM" id="SSF55874">
    <property type="entry name" value="ATPase domain of HSP90 chaperone/DNA topoisomerase II/histidine kinase"/>
    <property type="match status" value="1"/>
</dbReference>
<organism evidence="1 2">
    <name type="scientific">candidate division WOR-3 bacterium</name>
    <dbReference type="NCBI Taxonomy" id="2052148"/>
    <lineage>
        <taxon>Bacteria</taxon>
        <taxon>Bacteria division WOR-3</taxon>
    </lineage>
</organism>
<dbReference type="AlphaFoldDB" id="A0A350H9Y6"/>
<name>A0A350H9Y6_UNCW3</name>
<sequence>MNSISLVSDFEMESCSKDESEGHSIKIHFGENESVEPSAVTKGTSITTRDIFANMPGRLRFLK</sequence>
<evidence type="ECO:0000313" key="1">
    <source>
        <dbReference type="EMBL" id="HAV92352.1"/>
    </source>
</evidence>
<dbReference type="Gene3D" id="3.30.565.10">
    <property type="entry name" value="Histidine kinase-like ATPase, C-terminal domain"/>
    <property type="match status" value="1"/>
</dbReference>
<dbReference type="Proteomes" id="UP000264062">
    <property type="component" value="Unassembled WGS sequence"/>
</dbReference>
<gene>
    <name evidence="1" type="ORF">DCW38_04140</name>
</gene>
<evidence type="ECO:0000313" key="2">
    <source>
        <dbReference type="Proteomes" id="UP000264062"/>
    </source>
</evidence>
<protein>
    <submittedName>
        <fullName evidence="1">Uncharacterized protein</fullName>
    </submittedName>
</protein>
<dbReference type="InterPro" id="IPR036890">
    <property type="entry name" value="HATPase_C_sf"/>
</dbReference>
<proteinExistence type="predicted"/>
<feature type="non-terminal residue" evidence="1">
    <location>
        <position position="63"/>
    </location>
</feature>